<reference evidence="7" key="1">
    <citation type="journal article" date="2019" name="Int. J. Syst. Evol. Microbiol.">
        <title>The Global Catalogue of Microorganisms (GCM) 10K type strain sequencing project: providing services to taxonomists for standard genome sequencing and annotation.</title>
        <authorList>
            <consortium name="The Broad Institute Genomics Platform"/>
            <consortium name="The Broad Institute Genome Sequencing Center for Infectious Disease"/>
            <person name="Wu L."/>
            <person name="Ma J."/>
        </authorList>
    </citation>
    <scope>NUCLEOTIDE SEQUENCE [LARGE SCALE GENOMIC DNA]</scope>
    <source>
        <strain evidence="7">JCM 17130</strain>
    </source>
</reference>
<proteinExistence type="predicted"/>
<evidence type="ECO:0000313" key="7">
    <source>
        <dbReference type="Proteomes" id="UP001597277"/>
    </source>
</evidence>
<evidence type="ECO:0000256" key="5">
    <source>
        <dbReference type="SAM" id="Phobius"/>
    </source>
</evidence>
<name>A0ABW4L1X0_9MICO</name>
<keyword evidence="2 5" id="KW-0812">Transmembrane</keyword>
<keyword evidence="4 5" id="KW-0472">Membrane</keyword>
<protein>
    <submittedName>
        <fullName evidence="6">Energy-coupling factor transporter transmembrane component T</fullName>
    </submittedName>
</protein>
<dbReference type="InterPro" id="IPR003339">
    <property type="entry name" value="ABC/ECF_trnsptr_transmembrane"/>
</dbReference>
<evidence type="ECO:0000256" key="2">
    <source>
        <dbReference type="ARBA" id="ARBA00022692"/>
    </source>
</evidence>
<gene>
    <name evidence="6" type="ORF">ACFSE6_04865</name>
</gene>
<comment type="subcellular location">
    <subcellularLocation>
        <location evidence="1">Membrane</location>
        <topology evidence="1">Multi-pass membrane protein</topology>
    </subcellularLocation>
</comment>
<feature type="transmembrane region" description="Helical" evidence="5">
    <location>
        <begin position="68"/>
        <end position="91"/>
    </location>
</feature>
<accession>A0ABW4L1X0</accession>
<evidence type="ECO:0000256" key="1">
    <source>
        <dbReference type="ARBA" id="ARBA00004141"/>
    </source>
</evidence>
<evidence type="ECO:0000313" key="6">
    <source>
        <dbReference type="EMBL" id="MFD1717154.1"/>
    </source>
</evidence>
<comment type="caution">
    <text evidence="6">The sequence shown here is derived from an EMBL/GenBank/DDBJ whole genome shotgun (WGS) entry which is preliminary data.</text>
</comment>
<dbReference type="RefSeq" id="WP_388002830.1">
    <property type="nucleotide sequence ID" value="NZ_JBHUEE010000002.1"/>
</dbReference>
<keyword evidence="7" id="KW-1185">Reference proteome</keyword>
<dbReference type="Proteomes" id="UP001597277">
    <property type="component" value="Unassembled WGS sequence"/>
</dbReference>
<dbReference type="CDD" id="cd16914">
    <property type="entry name" value="EcfT"/>
    <property type="match status" value="1"/>
</dbReference>
<feature type="transmembrane region" description="Helical" evidence="5">
    <location>
        <begin position="111"/>
        <end position="133"/>
    </location>
</feature>
<dbReference type="Pfam" id="PF02361">
    <property type="entry name" value="CbiQ"/>
    <property type="match status" value="1"/>
</dbReference>
<evidence type="ECO:0000256" key="4">
    <source>
        <dbReference type="ARBA" id="ARBA00023136"/>
    </source>
</evidence>
<feature type="transmembrane region" description="Helical" evidence="5">
    <location>
        <begin position="244"/>
        <end position="261"/>
    </location>
</feature>
<dbReference type="EMBL" id="JBHUEE010000002">
    <property type="protein sequence ID" value="MFD1717154.1"/>
    <property type="molecule type" value="Genomic_DNA"/>
</dbReference>
<evidence type="ECO:0000256" key="3">
    <source>
        <dbReference type="ARBA" id="ARBA00022989"/>
    </source>
</evidence>
<keyword evidence="3 5" id="KW-1133">Transmembrane helix</keyword>
<feature type="transmembrane region" description="Helical" evidence="5">
    <location>
        <begin position="27"/>
        <end position="56"/>
    </location>
</feature>
<organism evidence="6 7">
    <name type="scientific">Georgenia deserti</name>
    <dbReference type="NCBI Taxonomy" id="2093781"/>
    <lineage>
        <taxon>Bacteria</taxon>
        <taxon>Bacillati</taxon>
        <taxon>Actinomycetota</taxon>
        <taxon>Actinomycetes</taxon>
        <taxon>Micrococcales</taxon>
        <taxon>Bogoriellaceae</taxon>
        <taxon>Georgenia</taxon>
    </lineage>
</organism>
<sequence length="262" mass="28578">MTAAATPPGVELVREDNRVRSLNPMTIAVGTVVLAVVSQMFGTASVLGVVLVCFVLAVAGRRLRGFTVAWASTALLVSVVIVLMQTIFIAGERVLVEVWIFDATVEGMQRGWLFAQRILGVATPIVLAVQLISRRRLMLELERRRVSPKVTYVVVAALNLIPQMREQMTTILDAQRARGVETDANWFVRVRAFLPTLVPLILASVLSVEEKALALQARGFTLSGPRTSLYAVLDTAADRAIRRVLLALLLAAVAGRVVLWVL</sequence>